<dbReference type="AlphaFoldDB" id="A0A0P1KLY6"/>
<gene>
    <name evidence="3" type="ORF">LAQU0_S01e13058g</name>
</gene>
<sequence>MLSSKESDARGEKRPNDSCEDHLSQKKRVTRRRHRNSRLGCDECKKRRIKCDETLPECRNCQNRQKRGAGERCSYLSMSEEEIASFKTKRQQNQLAEGTRASKALEEHPEKVAYEIKMIAHESVELPVSVWNSVSGMESVRVPKVLYLQLLLNANQDWNMSSRVFVVLALYAIINSMSHKITLAGQRQGDPTQELLSSEREILENIAVKYKKEFLSYAREIISLFLTSKSAVGSELLGTRLLITNTVLQYIQLYSNAQYDSNHYAAMVDMCLEIYKNNDPDKVARTVQFYWSAMPRNLFHLYFPAYSTDLLFELKAVLQEFEACILSADDDRVQLHYNQLIDFLQYVIGLLPISTSVLPLPINKLYEVYRTWFLGVPSEAFCISRAMPAVHRVFYTFYHSVASYLNHLFPSGCYLMSRPFHGPTSLYPFSLNVVFEDLDHVLGPFAEFSVRLLSFMERREHILQTFFEVKDPLPPELDKFRFQKREVRNLKEKFISSLREELITWDNYPDLVPDAETSEGDEVKHFALTEREIAKSPIKRWRQAKDNYKMPAIFPSENNEILMDQILEQMKSADPFLAMQRKTPVDCSGIEYFSDRGYQMGDRGLFQQDCDVSLFFEQCPPAFLSTLPTVEEVLNYKVDRICVLSNSDNQLLYNY</sequence>
<dbReference type="SMART" id="SM00066">
    <property type="entry name" value="GAL4"/>
    <property type="match status" value="1"/>
</dbReference>
<dbReference type="InterPro" id="IPR052400">
    <property type="entry name" value="Zn2-C6_fungal_TF"/>
</dbReference>
<dbReference type="PANTHER" id="PTHR47657">
    <property type="entry name" value="STEROL REGULATORY ELEMENT-BINDING PROTEIN ECM22"/>
    <property type="match status" value="1"/>
</dbReference>
<reference evidence="4" key="1">
    <citation type="submission" date="2015-10" db="EMBL/GenBank/DDBJ databases">
        <authorList>
            <person name="Devillers H."/>
        </authorList>
    </citation>
    <scope>NUCLEOTIDE SEQUENCE [LARGE SCALE GENOMIC DNA]</scope>
</reference>
<protein>
    <submittedName>
        <fullName evidence="3">LAQU0S01e13058g1_1</fullName>
    </submittedName>
</protein>
<feature type="region of interest" description="Disordered" evidence="1">
    <location>
        <begin position="1"/>
        <end position="32"/>
    </location>
</feature>
<dbReference type="Gene3D" id="4.10.240.10">
    <property type="entry name" value="Zn(2)-C6 fungal-type DNA-binding domain"/>
    <property type="match status" value="1"/>
</dbReference>
<evidence type="ECO:0000313" key="3">
    <source>
        <dbReference type="EMBL" id="CUS20718.1"/>
    </source>
</evidence>
<evidence type="ECO:0000313" key="4">
    <source>
        <dbReference type="Proteomes" id="UP000236544"/>
    </source>
</evidence>
<dbReference type="SUPFAM" id="SSF57701">
    <property type="entry name" value="Zn2/Cys6 DNA-binding domain"/>
    <property type="match status" value="1"/>
</dbReference>
<name>A0A0P1KLY6_9SACH</name>
<proteinExistence type="predicted"/>
<dbReference type="InterPro" id="IPR001138">
    <property type="entry name" value="Zn2Cys6_DnaBD"/>
</dbReference>
<dbReference type="OrthoDB" id="416217at2759"/>
<dbReference type="GO" id="GO:0000981">
    <property type="term" value="F:DNA-binding transcription factor activity, RNA polymerase II-specific"/>
    <property type="evidence" value="ECO:0007669"/>
    <property type="project" value="InterPro"/>
</dbReference>
<dbReference type="PANTHER" id="PTHR47657:SF7">
    <property type="entry name" value="STEROL REGULATORY ELEMENT-BINDING PROTEIN ECM22"/>
    <property type="match status" value="1"/>
</dbReference>
<feature type="domain" description="Zn(2)-C6 fungal-type" evidence="2">
    <location>
        <begin position="40"/>
        <end position="75"/>
    </location>
</feature>
<accession>A0A0P1KLY6</accession>
<dbReference type="CDD" id="cd00067">
    <property type="entry name" value="GAL4"/>
    <property type="match status" value="1"/>
</dbReference>
<dbReference type="EMBL" id="LN890560">
    <property type="protein sequence ID" value="CUS20718.1"/>
    <property type="molecule type" value="Genomic_DNA"/>
</dbReference>
<keyword evidence="4" id="KW-1185">Reference proteome</keyword>
<dbReference type="Proteomes" id="UP000236544">
    <property type="component" value="Unassembled WGS sequence"/>
</dbReference>
<dbReference type="PROSITE" id="PS50048">
    <property type="entry name" value="ZN2_CY6_FUNGAL_2"/>
    <property type="match status" value="1"/>
</dbReference>
<feature type="compositionally biased region" description="Basic and acidic residues" evidence="1">
    <location>
        <begin position="1"/>
        <end position="24"/>
    </location>
</feature>
<evidence type="ECO:0000259" key="2">
    <source>
        <dbReference type="PROSITE" id="PS50048"/>
    </source>
</evidence>
<dbReference type="Pfam" id="PF00172">
    <property type="entry name" value="Zn_clus"/>
    <property type="match status" value="1"/>
</dbReference>
<organism evidence="3 4">
    <name type="scientific">Lachancea quebecensis</name>
    <dbReference type="NCBI Taxonomy" id="1654605"/>
    <lineage>
        <taxon>Eukaryota</taxon>
        <taxon>Fungi</taxon>
        <taxon>Dikarya</taxon>
        <taxon>Ascomycota</taxon>
        <taxon>Saccharomycotina</taxon>
        <taxon>Saccharomycetes</taxon>
        <taxon>Saccharomycetales</taxon>
        <taxon>Saccharomycetaceae</taxon>
        <taxon>Lachancea</taxon>
    </lineage>
</organism>
<dbReference type="InterPro" id="IPR036864">
    <property type="entry name" value="Zn2-C6_fun-type_DNA-bd_sf"/>
</dbReference>
<dbReference type="GO" id="GO:0008270">
    <property type="term" value="F:zinc ion binding"/>
    <property type="evidence" value="ECO:0007669"/>
    <property type="project" value="InterPro"/>
</dbReference>
<evidence type="ECO:0000256" key="1">
    <source>
        <dbReference type="SAM" id="MobiDB-lite"/>
    </source>
</evidence>